<sequence length="236" mass="25388">MGSYIDPHSGLLGESYDNKYFTASNKLNATAPSALMALSLRQLIPAAEALQDTASAASFAATYKGLSDAINLLLWNPEKGAYGISVSEPDDYSLFAMTFTIRAGIANETQIQAMVSSLESLQLGVGYKDALNLGNSTTMRMSPNSQGFLLEALLIANKTYGTPSLGPVSTLLRTFWPNMLNTSRYYSGSTWEYEYPDGSPGIGLFTSLAHPWGSAPTYLLTEYVLGIRAADPGYSK</sequence>
<dbReference type="Gene3D" id="1.50.10.10">
    <property type="match status" value="1"/>
</dbReference>
<dbReference type="InterPro" id="IPR008928">
    <property type="entry name" value="6-hairpin_glycosidase_sf"/>
</dbReference>
<dbReference type="GO" id="GO:0003824">
    <property type="term" value="F:catalytic activity"/>
    <property type="evidence" value="ECO:0007669"/>
    <property type="project" value="UniProtKB-ARBA"/>
</dbReference>
<gene>
    <name evidence="1" type="ORF">Aory04_000835700</name>
</gene>
<protein>
    <submittedName>
        <fullName evidence="1">Unnamed protein product</fullName>
    </submittedName>
</protein>
<dbReference type="AlphaFoldDB" id="A0AAN5C0G3"/>
<dbReference type="PANTHER" id="PTHR34987:SF4">
    <property type="entry name" value="ALPHA-L-RHAMNOSIDASE C-TERMINAL DOMAIN-CONTAINING PROTEIN"/>
    <property type="match status" value="1"/>
</dbReference>
<name>A0AAN5C0G3_ASPOZ</name>
<proteinExistence type="predicted"/>
<accession>A0AAN5C0G3</accession>
<dbReference type="InterPro" id="IPR012341">
    <property type="entry name" value="6hp_glycosidase-like_sf"/>
</dbReference>
<evidence type="ECO:0000313" key="2">
    <source>
        <dbReference type="Proteomes" id="UP001165205"/>
    </source>
</evidence>
<organism evidence="1 2">
    <name type="scientific">Aspergillus oryzae</name>
    <name type="common">Yellow koji mold</name>
    <dbReference type="NCBI Taxonomy" id="5062"/>
    <lineage>
        <taxon>Eukaryota</taxon>
        <taxon>Fungi</taxon>
        <taxon>Dikarya</taxon>
        <taxon>Ascomycota</taxon>
        <taxon>Pezizomycotina</taxon>
        <taxon>Eurotiomycetes</taxon>
        <taxon>Eurotiomycetidae</taxon>
        <taxon>Eurotiales</taxon>
        <taxon>Aspergillaceae</taxon>
        <taxon>Aspergillus</taxon>
        <taxon>Aspergillus subgen. Circumdati</taxon>
    </lineage>
</organism>
<dbReference type="Proteomes" id="UP001165205">
    <property type="component" value="Unassembled WGS sequence"/>
</dbReference>
<dbReference type="EMBL" id="BSYA01000104">
    <property type="protein sequence ID" value="GMG32683.1"/>
    <property type="molecule type" value="Genomic_DNA"/>
</dbReference>
<comment type="caution">
    <text evidence="1">The sequence shown here is derived from an EMBL/GenBank/DDBJ whole genome shotgun (WGS) entry which is preliminary data.</text>
</comment>
<dbReference type="GO" id="GO:0005975">
    <property type="term" value="P:carbohydrate metabolic process"/>
    <property type="evidence" value="ECO:0007669"/>
    <property type="project" value="InterPro"/>
</dbReference>
<evidence type="ECO:0000313" key="1">
    <source>
        <dbReference type="EMBL" id="GMG32683.1"/>
    </source>
</evidence>
<reference evidence="1" key="1">
    <citation type="submission" date="2023-04" db="EMBL/GenBank/DDBJ databases">
        <title>Aspergillus oryzae NBRC 4228.</title>
        <authorList>
            <person name="Ichikawa N."/>
            <person name="Sato H."/>
            <person name="Tonouchi N."/>
        </authorList>
    </citation>
    <scope>NUCLEOTIDE SEQUENCE</scope>
    <source>
        <strain evidence="1">NBRC 4228</strain>
    </source>
</reference>
<dbReference type="PANTHER" id="PTHR34987">
    <property type="entry name" value="C, PUTATIVE (AFU_ORTHOLOGUE AFUA_3G02880)-RELATED"/>
    <property type="match status" value="1"/>
</dbReference>
<dbReference type="SUPFAM" id="SSF48208">
    <property type="entry name" value="Six-hairpin glycosidases"/>
    <property type="match status" value="1"/>
</dbReference>